<dbReference type="GO" id="GO:0047324">
    <property type="term" value="F:phosphoenolpyruvate-glycerone phosphotransferase activity"/>
    <property type="evidence" value="ECO:0007669"/>
    <property type="project" value="UniProtKB-EC"/>
</dbReference>
<dbReference type="GO" id="GO:0019563">
    <property type="term" value="P:glycerol catabolic process"/>
    <property type="evidence" value="ECO:0007669"/>
    <property type="project" value="InterPro"/>
</dbReference>
<dbReference type="InterPro" id="IPR036662">
    <property type="entry name" value="PTS_EIIA_man-typ_sf"/>
</dbReference>
<dbReference type="PATRIC" id="fig|1423734.3.peg.211"/>
<evidence type="ECO:0000313" key="7">
    <source>
        <dbReference type="EMBL" id="KRM32809.1"/>
    </source>
</evidence>
<comment type="catalytic activity">
    <reaction evidence="1">
        <text>dihydroxyacetone + phosphoenolpyruvate = dihydroxyacetone phosphate + pyruvate</text>
        <dbReference type="Rhea" id="RHEA:18381"/>
        <dbReference type="ChEBI" id="CHEBI:15361"/>
        <dbReference type="ChEBI" id="CHEBI:16016"/>
        <dbReference type="ChEBI" id="CHEBI:57642"/>
        <dbReference type="ChEBI" id="CHEBI:58702"/>
        <dbReference type="EC" id="2.7.1.121"/>
    </reaction>
</comment>
<dbReference type="NCBIfam" id="TIGR02364">
    <property type="entry name" value="dha_pts"/>
    <property type="match status" value="1"/>
</dbReference>
<dbReference type="SUPFAM" id="SSF53062">
    <property type="entry name" value="PTS system fructose IIA component-like"/>
    <property type="match status" value="1"/>
</dbReference>
<organism evidence="7 8">
    <name type="scientific">Agrilactobacillus composti DSM 18527 = JCM 14202</name>
    <dbReference type="NCBI Taxonomy" id="1423734"/>
    <lineage>
        <taxon>Bacteria</taxon>
        <taxon>Bacillati</taxon>
        <taxon>Bacillota</taxon>
        <taxon>Bacilli</taxon>
        <taxon>Lactobacillales</taxon>
        <taxon>Lactobacillaceae</taxon>
        <taxon>Agrilactobacillus</taxon>
    </lineage>
</organism>
<sequence>MTIGIVLVSHVTELAQGIAKLIQQVAPDVPLTVAGGTADNGVGTDAAKITQAIDANPGDELMVFYDLGSAKMTLDLVAEMSPWVIQRYDTAFVESAYSAAALAQAGVGRSEIETQLKPLIIK</sequence>
<evidence type="ECO:0000313" key="8">
    <source>
        <dbReference type="Proteomes" id="UP000051236"/>
    </source>
</evidence>
<dbReference type="AlphaFoldDB" id="X0PFD3"/>
<name>X0PFD3_9LACO</name>
<comment type="caution">
    <text evidence="7">The sequence shown here is derived from an EMBL/GenBank/DDBJ whole genome shotgun (WGS) entry which is preliminary data.</text>
</comment>
<dbReference type="STRING" id="1423734.FC83_GL000211"/>
<dbReference type="PANTHER" id="PTHR38594">
    <property type="entry name" value="PEP-DEPENDENT DIHYDROXYACETONE KINASE, PHOSPHORYL DONOR SUBUNIT DHAM"/>
    <property type="match status" value="1"/>
</dbReference>
<dbReference type="InterPro" id="IPR004701">
    <property type="entry name" value="PTS_EIIA_man-typ"/>
</dbReference>
<dbReference type="EMBL" id="AZGA01000066">
    <property type="protein sequence ID" value="KRM32809.1"/>
    <property type="molecule type" value="Genomic_DNA"/>
</dbReference>
<dbReference type="Pfam" id="PF03610">
    <property type="entry name" value="EIIA-man"/>
    <property type="match status" value="1"/>
</dbReference>
<accession>X0PFD3</accession>
<feature type="domain" description="PTS EIIA type-4" evidence="6">
    <location>
        <begin position="2"/>
        <end position="122"/>
    </location>
</feature>
<evidence type="ECO:0000256" key="3">
    <source>
        <dbReference type="ARBA" id="ARBA00012095"/>
    </source>
</evidence>
<dbReference type="Proteomes" id="UP000051236">
    <property type="component" value="Unassembled WGS sequence"/>
</dbReference>
<proteinExistence type="predicted"/>
<dbReference type="GO" id="GO:0009401">
    <property type="term" value="P:phosphoenolpyruvate-dependent sugar phosphotransferase system"/>
    <property type="evidence" value="ECO:0007669"/>
    <property type="project" value="InterPro"/>
</dbReference>
<dbReference type="GO" id="GO:0016020">
    <property type="term" value="C:membrane"/>
    <property type="evidence" value="ECO:0007669"/>
    <property type="project" value="InterPro"/>
</dbReference>
<dbReference type="InterPro" id="IPR012844">
    <property type="entry name" value="DhaM_N"/>
</dbReference>
<comment type="function">
    <text evidence="2">Component of the dihydroxyacetone kinase complex, which is responsible for the phosphoenolpyruvate (PEP)-dependent phosphorylation of dihydroxyacetone. DhaM serves as the phosphoryl donor. Is phosphorylated by phosphoenolpyruvate in an EI- and HPr-dependent reaction, and a phosphorelay system on histidine residues finally leads to phosphoryl transfer to DhaL and dihydroxyacetone.</text>
</comment>
<dbReference type="RefSeq" id="WP_035453878.1">
    <property type="nucleotide sequence ID" value="NZ_AZGA01000066.1"/>
</dbReference>
<dbReference type="eggNOG" id="COG3412">
    <property type="taxonomic scope" value="Bacteria"/>
</dbReference>
<dbReference type="PANTHER" id="PTHR38594:SF1">
    <property type="entry name" value="PEP-DEPENDENT DIHYDROXYACETONE KINASE, PHOSPHORYL DONOR SUBUNIT DHAM"/>
    <property type="match status" value="1"/>
</dbReference>
<dbReference type="Gene3D" id="3.40.50.510">
    <property type="entry name" value="Phosphotransferase system, mannose-type IIA component"/>
    <property type="match status" value="1"/>
</dbReference>
<protein>
    <recommendedName>
        <fullName evidence="3">phosphoenolpyruvate--glycerone phosphotransferase</fullName>
        <ecNumber evidence="3">2.7.1.121</ecNumber>
    </recommendedName>
</protein>
<gene>
    <name evidence="7" type="ORF">FC83_GL000211</name>
</gene>
<reference evidence="7 8" key="1">
    <citation type="journal article" date="2015" name="Genome Announc.">
        <title>Expanding the biotechnology potential of lactobacilli through comparative genomics of 213 strains and associated genera.</title>
        <authorList>
            <person name="Sun Z."/>
            <person name="Harris H.M."/>
            <person name="McCann A."/>
            <person name="Guo C."/>
            <person name="Argimon S."/>
            <person name="Zhang W."/>
            <person name="Yang X."/>
            <person name="Jeffery I.B."/>
            <person name="Cooney J.C."/>
            <person name="Kagawa T.F."/>
            <person name="Liu W."/>
            <person name="Song Y."/>
            <person name="Salvetti E."/>
            <person name="Wrobel A."/>
            <person name="Rasinkangas P."/>
            <person name="Parkhill J."/>
            <person name="Rea M.C."/>
            <person name="O'Sullivan O."/>
            <person name="Ritari J."/>
            <person name="Douillard F.P."/>
            <person name="Paul Ross R."/>
            <person name="Yang R."/>
            <person name="Briner A.E."/>
            <person name="Felis G.E."/>
            <person name="de Vos W.M."/>
            <person name="Barrangou R."/>
            <person name="Klaenhammer T.R."/>
            <person name="Caufield P.W."/>
            <person name="Cui Y."/>
            <person name="Zhang H."/>
            <person name="O'Toole P.W."/>
        </authorList>
    </citation>
    <scope>NUCLEOTIDE SEQUENCE [LARGE SCALE GENOMIC DNA]</scope>
    <source>
        <strain evidence="7 8">DSM 18527</strain>
    </source>
</reference>
<keyword evidence="4" id="KW-0808">Transferase</keyword>
<dbReference type="OrthoDB" id="7065393at2"/>
<evidence type="ECO:0000259" key="6">
    <source>
        <dbReference type="PROSITE" id="PS51096"/>
    </source>
</evidence>
<dbReference type="InterPro" id="IPR039643">
    <property type="entry name" value="DhaM"/>
</dbReference>
<evidence type="ECO:0000256" key="5">
    <source>
        <dbReference type="ARBA" id="ARBA00046577"/>
    </source>
</evidence>
<keyword evidence="8" id="KW-1185">Reference proteome</keyword>
<comment type="subunit">
    <text evidence="5">Homodimer. The dihydroxyacetone kinase complex is composed of a homodimer of DhaM, a homodimer of DhaK and the subunit DhaL.</text>
</comment>
<dbReference type="EC" id="2.7.1.121" evidence="3"/>
<dbReference type="PROSITE" id="PS51096">
    <property type="entry name" value="PTS_EIIA_TYPE_4"/>
    <property type="match status" value="1"/>
</dbReference>
<evidence type="ECO:0000256" key="4">
    <source>
        <dbReference type="ARBA" id="ARBA00022679"/>
    </source>
</evidence>
<evidence type="ECO:0000256" key="1">
    <source>
        <dbReference type="ARBA" id="ARBA00001113"/>
    </source>
</evidence>
<keyword evidence="7" id="KW-0418">Kinase</keyword>
<evidence type="ECO:0000256" key="2">
    <source>
        <dbReference type="ARBA" id="ARBA00002788"/>
    </source>
</evidence>